<reference evidence="3" key="1">
    <citation type="submission" date="2019-07" db="EMBL/GenBank/DDBJ databases">
        <authorList>
            <person name="Wongkuna S."/>
            <person name="Scaria J."/>
        </authorList>
    </citation>
    <scope>NUCLEOTIDE SEQUENCE [LARGE SCALE GENOMIC DNA]</scope>
    <source>
        <strain evidence="3">SW178</strain>
    </source>
</reference>
<dbReference type="Proteomes" id="UP000322025">
    <property type="component" value="Unassembled WGS sequence"/>
</dbReference>
<dbReference type="OrthoDB" id="9789229at2"/>
<keyword evidence="2" id="KW-0472">Membrane</keyword>
<keyword evidence="4" id="KW-1185">Reference proteome</keyword>
<feature type="coiled-coil region" evidence="1">
    <location>
        <begin position="168"/>
        <end position="260"/>
    </location>
</feature>
<dbReference type="EMBL" id="VMSO01000022">
    <property type="protein sequence ID" value="KAA8500551.1"/>
    <property type="molecule type" value="Genomic_DNA"/>
</dbReference>
<evidence type="ECO:0008006" key="5">
    <source>
        <dbReference type="Google" id="ProtNLM"/>
    </source>
</evidence>
<evidence type="ECO:0000313" key="4">
    <source>
        <dbReference type="Proteomes" id="UP000322025"/>
    </source>
</evidence>
<organism evidence="3 4">
    <name type="scientific">Mediterraneibacter catenae</name>
    <dbReference type="NCBI Taxonomy" id="2594882"/>
    <lineage>
        <taxon>Bacteria</taxon>
        <taxon>Bacillati</taxon>
        <taxon>Bacillota</taxon>
        <taxon>Clostridia</taxon>
        <taxon>Lachnospirales</taxon>
        <taxon>Lachnospiraceae</taxon>
        <taxon>Mediterraneibacter</taxon>
    </lineage>
</organism>
<dbReference type="InterPro" id="IPR010540">
    <property type="entry name" value="CmpB_TMEM229"/>
</dbReference>
<evidence type="ECO:0000256" key="1">
    <source>
        <dbReference type="SAM" id="Coils"/>
    </source>
</evidence>
<proteinExistence type="predicted"/>
<keyword evidence="2" id="KW-1133">Transmembrane helix</keyword>
<feature type="transmembrane region" description="Helical" evidence="2">
    <location>
        <begin position="6"/>
        <end position="28"/>
    </location>
</feature>
<comment type="caution">
    <text evidence="3">The sequence shown here is derived from an EMBL/GenBank/DDBJ whole genome shotgun (WGS) entry which is preliminary data.</text>
</comment>
<protein>
    <recommendedName>
        <fullName evidence="5">ABC transporter permease</fullName>
    </recommendedName>
</protein>
<gene>
    <name evidence="3" type="ORF">FNY66_12955</name>
</gene>
<accession>A0A5M9HYY7</accession>
<dbReference type="Pfam" id="PF06541">
    <property type="entry name" value="ABC_trans_CmpB"/>
    <property type="match status" value="1"/>
</dbReference>
<feature type="transmembrane region" description="Helical" evidence="2">
    <location>
        <begin position="137"/>
        <end position="159"/>
    </location>
</feature>
<evidence type="ECO:0000256" key="2">
    <source>
        <dbReference type="SAM" id="Phobius"/>
    </source>
</evidence>
<sequence length="333" mass="38651">MQTYHLTQWLLFFFVYSFIGWIWESCYVSVRKRHWVNRGFLHGPMLPIYGSGALVILISTIGVRENPWLIFLFGMIAATVLEYITGAVMERLFHVRYWDYSRQKLNLNGYICVSSSLCWGVFSVLLVRVIHVPVERAVLDIPIFVTDCAALVLTVIMSVDLTQSFNEAMDLKRVLVQLEESKEQIKKMQEKLKTASDELIADYKMRSEKLMEEYRARAEEAAEKSRSRKAAYLEWIDMKRAQRQLQLEELAERVESLVKEELPAKADSLIGEKRREELAELKKTIAAEFHRMSSRTDRSYLHIASQLKRNPTAASGKFADILEELKKSLDNLK</sequence>
<feature type="transmembrane region" description="Helical" evidence="2">
    <location>
        <begin position="110"/>
        <end position="131"/>
    </location>
</feature>
<keyword evidence="1" id="KW-0175">Coiled coil</keyword>
<dbReference type="RefSeq" id="WP_150311420.1">
    <property type="nucleotide sequence ID" value="NZ_VMSO01000022.1"/>
</dbReference>
<evidence type="ECO:0000313" key="3">
    <source>
        <dbReference type="EMBL" id="KAA8500551.1"/>
    </source>
</evidence>
<feature type="transmembrane region" description="Helical" evidence="2">
    <location>
        <begin position="68"/>
        <end position="89"/>
    </location>
</feature>
<keyword evidence="2" id="KW-0812">Transmembrane</keyword>
<dbReference type="AlphaFoldDB" id="A0A5M9HYY7"/>
<name>A0A5M9HYY7_9FIRM</name>
<feature type="transmembrane region" description="Helical" evidence="2">
    <location>
        <begin position="40"/>
        <end position="62"/>
    </location>
</feature>